<evidence type="ECO:0000313" key="1">
    <source>
        <dbReference type="EMBL" id="KKN12381.1"/>
    </source>
</evidence>
<name>A0A0F9QGT2_9ZZZZ</name>
<proteinExistence type="predicted"/>
<comment type="caution">
    <text evidence="1">The sequence shown here is derived from an EMBL/GenBank/DDBJ whole genome shotgun (WGS) entry which is preliminary data.</text>
</comment>
<protein>
    <submittedName>
        <fullName evidence="1">Uncharacterized protein</fullName>
    </submittedName>
</protein>
<dbReference type="EMBL" id="LAZR01004037">
    <property type="protein sequence ID" value="KKN12381.1"/>
    <property type="molecule type" value="Genomic_DNA"/>
</dbReference>
<gene>
    <name evidence="1" type="ORF">LCGC14_1016920</name>
</gene>
<dbReference type="AlphaFoldDB" id="A0A0F9QGT2"/>
<reference evidence="1" key="1">
    <citation type="journal article" date="2015" name="Nature">
        <title>Complex archaea that bridge the gap between prokaryotes and eukaryotes.</title>
        <authorList>
            <person name="Spang A."/>
            <person name="Saw J.H."/>
            <person name="Jorgensen S.L."/>
            <person name="Zaremba-Niedzwiedzka K."/>
            <person name="Martijn J."/>
            <person name="Lind A.E."/>
            <person name="van Eijk R."/>
            <person name="Schleper C."/>
            <person name="Guy L."/>
            <person name="Ettema T.J."/>
        </authorList>
    </citation>
    <scope>NUCLEOTIDE SEQUENCE</scope>
</reference>
<sequence>MKSSDNNLDQDRFYEITEVEEGDVWYEKPGSRYCIVGAIVQPNNDFGRFKIIKPSTTNYLMPSASDETGLYLGKALTLRPLNKKDQKKLQRKRDQFCA</sequence>
<accession>A0A0F9QGT2</accession>
<organism evidence="1">
    <name type="scientific">marine sediment metagenome</name>
    <dbReference type="NCBI Taxonomy" id="412755"/>
    <lineage>
        <taxon>unclassified sequences</taxon>
        <taxon>metagenomes</taxon>
        <taxon>ecological metagenomes</taxon>
    </lineage>
</organism>